<evidence type="ECO:0000313" key="8">
    <source>
        <dbReference type="Proteomes" id="UP000298416"/>
    </source>
</evidence>
<dbReference type="CDD" id="cd05228">
    <property type="entry name" value="AR_FR_like_1_SDR_e"/>
    <property type="match status" value="1"/>
</dbReference>
<organism evidence="7">
    <name type="scientific">Salvia splendens</name>
    <name type="common">Scarlet sage</name>
    <dbReference type="NCBI Taxonomy" id="180675"/>
    <lineage>
        <taxon>Eukaryota</taxon>
        <taxon>Viridiplantae</taxon>
        <taxon>Streptophyta</taxon>
        <taxon>Embryophyta</taxon>
        <taxon>Tracheophyta</taxon>
        <taxon>Spermatophyta</taxon>
        <taxon>Magnoliopsida</taxon>
        <taxon>eudicotyledons</taxon>
        <taxon>Gunneridae</taxon>
        <taxon>Pentapetalae</taxon>
        <taxon>asterids</taxon>
        <taxon>lamiids</taxon>
        <taxon>Lamiales</taxon>
        <taxon>Lamiaceae</taxon>
        <taxon>Nepetoideae</taxon>
        <taxon>Mentheae</taxon>
        <taxon>Salviinae</taxon>
        <taxon>Salvia</taxon>
        <taxon>Salvia subgen. Calosphace</taxon>
        <taxon>core Calosphace</taxon>
    </lineage>
</organism>
<dbReference type="InterPro" id="IPR003340">
    <property type="entry name" value="B3_DNA-bd"/>
</dbReference>
<dbReference type="InterPro" id="IPR029058">
    <property type="entry name" value="AB_hydrolase_fold"/>
</dbReference>
<dbReference type="PANTHER" id="PTHR12265">
    <property type="entry name" value="TRANSMEMBRANE PROTEIN 53"/>
    <property type="match status" value="1"/>
</dbReference>
<evidence type="ECO:0000256" key="2">
    <source>
        <dbReference type="ARBA" id="ARBA00023015"/>
    </source>
</evidence>
<accession>A0A8X8YSF3</accession>
<dbReference type="PANTHER" id="PTHR12265:SF0">
    <property type="entry name" value="EXPRESSED PROTEIN"/>
    <property type="match status" value="1"/>
</dbReference>
<evidence type="ECO:0000313" key="7">
    <source>
        <dbReference type="EMBL" id="KAG6438143.1"/>
    </source>
</evidence>
<dbReference type="SMART" id="SM01019">
    <property type="entry name" value="B3"/>
    <property type="match status" value="1"/>
</dbReference>
<evidence type="ECO:0000256" key="5">
    <source>
        <dbReference type="ARBA" id="ARBA00023242"/>
    </source>
</evidence>
<reference evidence="7" key="1">
    <citation type="submission" date="2018-01" db="EMBL/GenBank/DDBJ databases">
        <authorList>
            <person name="Mao J.F."/>
        </authorList>
    </citation>
    <scope>NUCLEOTIDE SEQUENCE</scope>
    <source>
        <strain evidence="7">Huo1</strain>
        <tissue evidence="7">Leaf</tissue>
    </source>
</reference>
<reference evidence="7" key="2">
    <citation type="submission" date="2020-08" db="EMBL/GenBank/DDBJ databases">
        <title>Plant Genome Project.</title>
        <authorList>
            <person name="Zhang R.-G."/>
        </authorList>
    </citation>
    <scope>NUCLEOTIDE SEQUENCE</scope>
    <source>
        <strain evidence="7">Huo1</strain>
        <tissue evidence="7">Leaf</tissue>
    </source>
</reference>
<dbReference type="GO" id="GO:0003677">
    <property type="term" value="F:DNA binding"/>
    <property type="evidence" value="ECO:0007669"/>
    <property type="project" value="UniProtKB-KW"/>
</dbReference>
<gene>
    <name evidence="7" type="ORF">SASPL_103080</name>
</gene>
<dbReference type="FunFam" id="3.40.50.720:FF:000425">
    <property type="entry name" value="NAD(P)-binding Rossmann-fold superfamily protein"/>
    <property type="match status" value="1"/>
</dbReference>
<dbReference type="CDD" id="cd10017">
    <property type="entry name" value="B3_DNA"/>
    <property type="match status" value="1"/>
</dbReference>
<dbReference type="PROSITE" id="PS50863">
    <property type="entry name" value="B3"/>
    <property type="match status" value="1"/>
</dbReference>
<name>A0A8X8YSF3_SALSN</name>
<dbReference type="Pfam" id="PF05705">
    <property type="entry name" value="DUF829"/>
    <property type="match status" value="2"/>
</dbReference>
<keyword evidence="3" id="KW-0238">DNA-binding</keyword>
<dbReference type="Gene3D" id="2.40.330.10">
    <property type="entry name" value="DNA-binding pseudobarrel domain"/>
    <property type="match status" value="1"/>
</dbReference>
<dbReference type="InterPro" id="IPR001509">
    <property type="entry name" value="Epimerase_deHydtase"/>
</dbReference>
<dbReference type="GO" id="GO:0005634">
    <property type="term" value="C:nucleus"/>
    <property type="evidence" value="ECO:0007669"/>
    <property type="project" value="UniProtKB-SubCell"/>
</dbReference>
<dbReference type="EMBL" id="PNBA02000001">
    <property type="protein sequence ID" value="KAG6438143.1"/>
    <property type="molecule type" value="Genomic_DNA"/>
</dbReference>
<dbReference type="InterPro" id="IPR036291">
    <property type="entry name" value="NAD(P)-bd_dom_sf"/>
</dbReference>
<dbReference type="Pfam" id="PF01370">
    <property type="entry name" value="Epimerase"/>
    <property type="match status" value="1"/>
</dbReference>
<dbReference type="SUPFAM" id="SSF53474">
    <property type="entry name" value="alpha/beta-Hydrolases"/>
    <property type="match status" value="1"/>
</dbReference>
<keyword evidence="2" id="KW-0805">Transcription regulation</keyword>
<dbReference type="Gene3D" id="3.40.50.720">
    <property type="entry name" value="NAD(P)-binding Rossmann-like Domain"/>
    <property type="match status" value="1"/>
</dbReference>
<sequence length="942" mass="105774">MWGLGGSHYWGRKERGKVEGIVVVFAWMSSQEKHLKNYVDMYSSRGWNSIVCQAQFLNLFFPDKAASLAQEIVNELIQELKIRPCPIIFASFSGGPKACMYKVLQIIEGKCEEQINLDECRLVRDSISGYIFDSCPVDFVSDTGNRFFLHQTGLTISRPPLIASWITSGISSTLDALFLSRFESQRAEYWQTLYSTVSFRAPYLILCSEDDELAPFQIIFNFATRLKNLGADVKLVKWNKSSHVGHFRHHPEEYSAAVTELLSKAAITYSQRIRQLEGEKMGMEGGHDEISYPFNGLRKAAAMSRDSLHRVNLDLNDYFHVPSSVEYHEDRDVGSIPDESKGRYIPLSSPPKISAHGVLGQFLFDACVPKNVEDWDLRFSPSMRSSAFASGRRWHSGQEYEEMPDYREFSTRKYLDSLVTGASGYLGGRLCHALLHQGYSVKAFVRKTSDVSSLLPPSDAADGSLQLVYGDVTDYPSLLEAFSGCHFVFHTAALVEPWLPDPARFTSVNVGGLRNVLKAYTETETIEKIIYTSSFFALGSTDGYIADETQVHPAKHFCTEYEKSKALSDKIALDAAAEGVPIVPVYPGVIYGPGKVTTGNMVAQLLVERFSGRMPGYVGQEQGFSFCHVDDVAQGHIAALAKGQKGERYLLTGENASFKDVFDIAAEITQTSKPQFKIPLFLVDAYGWICVLVSRITGKLPLISPPTVDVLRHQWAYSCEKAKKELDYNPRSLREGLSEMVPWKGKMVMAKTKYEAMKKTKPRIARTELVPVRRSLRFSNKSAPEYKEITVYDRVQIPRRTTHRTRDFSNRVYASSEARDIAMKKAEEIESSLGSDHPSFVRSMLPSHVSGGFWLGLYTDFCRRRLPRNDSVVQLVDEQGEEWPVVYLCRKTGLSGGWKKFAVDHSLVDGDALVFQLIKPTVFKVFITRVGDGECDDKVGGE</sequence>
<feature type="domain" description="TF-B3" evidence="6">
    <location>
        <begin position="840"/>
        <end position="931"/>
    </location>
</feature>
<evidence type="ECO:0000256" key="3">
    <source>
        <dbReference type="ARBA" id="ARBA00023125"/>
    </source>
</evidence>
<evidence type="ECO:0000256" key="1">
    <source>
        <dbReference type="ARBA" id="ARBA00004123"/>
    </source>
</evidence>
<comment type="caution">
    <text evidence="7">The sequence shown here is derived from an EMBL/GenBank/DDBJ whole genome shotgun (WGS) entry which is preliminary data.</text>
</comment>
<proteinExistence type="predicted"/>
<dbReference type="InterPro" id="IPR008547">
    <property type="entry name" value="DUF829_TMEM53"/>
</dbReference>
<keyword evidence="8" id="KW-1185">Reference proteome</keyword>
<dbReference type="Pfam" id="PF02362">
    <property type="entry name" value="B3"/>
    <property type="match status" value="1"/>
</dbReference>
<evidence type="ECO:0000259" key="6">
    <source>
        <dbReference type="PROSITE" id="PS50863"/>
    </source>
</evidence>
<dbReference type="AlphaFoldDB" id="A0A8X8YSF3"/>
<dbReference type="Proteomes" id="UP000298416">
    <property type="component" value="Unassembled WGS sequence"/>
</dbReference>
<keyword evidence="5" id="KW-0539">Nucleus</keyword>
<keyword evidence="4" id="KW-0804">Transcription</keyword>
<dbReference type="SUPFAM" id="SSF101936">
    <property type="entry name" value="DNA-binding pseudobarrel domain"/>
    <property type="match status" value="1"/>
</dbReference>
<evidence type="ECO:0000256" key="4">
    <source>
        <dbReference type="ARBA" id="ARBA00023163"/>
    </source>
</evidence>
<dbReference type="InterPro" id="IPR015300">
    <property type="entry name" value="DNA-bd_pseudobarrel_sf"/>
</dbReference>
<dbReference type="SUPFAM" id="SSF51735">
    <property type="entry name" value="NAD(P)-binding Rossmann-fold domains"/>
    <property type="match status" value="1"/>
</dbReference>
<protein>
    <recommendedName>
        <fullName evidence="6">TF-B3 domain-containing protein</fullName>
    </recommendedName>
</protein>
<dbReference type="Gene3D" id="3.40.50.1820">
    <property type="entry name" value="alpha/beta hydrolase"/>
    <property type="match status" value="1"/>
</dbReference>
<comment type="subcellular location">
    <subcellularLocation>
        <location evidence="1">Nucleus</location>
    </subcellularLocation>
</comment>